<comment type="caution">
    <text evidence="1">The sequence shown here is derived from an EMBL/GenBank/DDBJ whole genome shotgun (WGS) entry which is preliminary data.</text>
</comment>
<protein>
    <submittedName>
        <fullName evidence="1">Uncharacterized protein</fullName>
    </submittedName>
</protein>
<dbReference type="InterPro" id="IPR020847">
    <property type="entry name" value="AP_endonuclease_F1_BS"/>
</dbReference>
<dbReference type="GO" id="GO:0006281">
    <property type="term" value="P:DNA repair"/>
    <property type="evidence" value="ECO:0007669"/>
    <property type="project" value="InterPro"/>
</dbReference>
<name>A0A7J6WDE1_THATH</name>
<evidence type="ECO:0000313" key="2">
    <source>
        <dbReference type="Proteomes" id="UP000554482"/>
    </source>
</evidence>
<sequence length="211" mass="24115">MASKTITWNTRGLCNVAAQGSIKLILRLYMPDVLWVQETKIEDKILVEKAEMWDDDWGWIFMPSMGASGGMLAIWRKSNGELGGQPPPFSCLPGDFADLWQSFTGHMNRFGQLLNRGSVKEVLLNWVEINNRGLAAMVWNLLPYAIRWNVWGIRNEIIFNGGTLNTRKMVLQVKGLLWDWLEMSNTGQDAKKDHNFTDLVVGWESLVVDNW</sequence>
<gene>
    <name evidence="1" type="ORF">FRX31_015527</name>
</gene>
<dbReference type="AlphaFoldDB" id="A0A7J6WDE1"/>
<proteinExistence type="predicted"/>
<dbReference type="PROSITE" id="PS00726">
    <property type="entry name" value="AP_NUCLEASE_F1_1"/>
    <property type="match status" value="1"/>
</dbReference>
<dbReference type="Proteomes" id="UP000554482">
    <property type="component" value="Unassembled WGS sequence"/>
</dbReference>
<dbReference type="EMBL" id="JABWDY010018137">
    <property type="protein sequence ID" value="KAF5194888.1"/>
    <property type="molecule type" value="Genomic_DNA"/>
</dbReference>
<organism evidence="1 2">
    <name type="scientific">Thalictrum thalictroides</name>
    <name type="common">Rue-anemone</name>
    <name type="synonym">Anemone thalictroides</name>
    <dbReference type="NCBI Taxonomy" id="46969"/>
    <lineage>
        <taxon>Eukaryota</taxon>
        <taxon>Viridiplantae</taxon>
        <taxon>Streptophyta</taxon>
        <taxon>Embryophyta</taxon>
        <taxon>Tracheophyta</taxon>
        <taxon>Spermatophyta</taxon>
        <taxon>Magnoliopsida</taxon>
        <taxon>Ranunculales</taxon>
        <taxon>Ranunculaceae</taxon>
        <taxon>Thalictroideae</taxon>
        <taxon>Thalictrum</taxon>
    </lineage>
</organism>
<dbReference type="Gene3D" id="3.60.10.10">
    <property type="entry name" value="Endonuclease/exonuclease/phosphatase"/>
    <property type="match status" value="1"/>
</dbReference>
<evidence type="ECO:0000313" key="1">
    <source>
        <dbReference type="EMBL" id="KAF5194888.1"/>
    </source>
</evidence>
<reference evidence="1 2" key="1">
    <citation type="submission" date="2020-06" db="EMBL/GenBank/DDBJ databases">
        <title>Transcriptomic and genomic resources for Thalictrum thalictroides and T. hernandezii: Facilitating candidate gene discovery in an emerging model plant lineage.</title>
        <authorList>
            <person name="Arias T."/>
            <person name="Riano-Pachon D.M."/>
            <person name="Di Stilio V.S."/>
        </authorList>
    </citation>
    <scope>NUCLEOTIDE SEQUENCE [LARGE SCALE GENOMIC DNA]</scope>
    <source>
        <strain evidence="2">cv. WT478/WT964</strain>
        <tissue evidence="1">Leaves</tissue>
    </source>
</reference>
<keyword evidence="2" id="KW-1185">Reference proteome</keyword>
<dbReference type="GO" id="GO:0003677">
    <property type="term" value="F:DNA binding"/>
    <property type="evidence" value="ECO:0007669"/>
    <property type="project" value="InterPro"/>
</dbReference>
<accession>A0A7J6WDE1</accession>
<dbReference type="OrthoDB" id="1432456at2759"/>
<dbReference type="InterPro" id="IPR036691">
    <property type="entry name" value="Endo/exonu/phosph_ase_sf"/>
</dbReference>
<dbReference type="GO" id="GO:0004519">
    <property type="term" value="F:endonuclease activity"/>
    <property type="evidence" value="ECO:0007669"/>
    <property type="project" value="InterPro"/>
</dbReference>
<dbReference type="SUPFAM" id="SSF56219">
    <property type="entry name" value="DNase I-like"/>
    <property type="match status" value="1"/>
</dbReference>